<protein>
    <submittedName>
        <fullName evidence="2">Uncharacterized protein</fullName>
    </submittedName>
</protein>
<dbReference type="Pfam" id="PF03137">
    <property type="entry name" value="OATP"/>
    <property type="match status" value="1"/>
</dbReference>
<dbReference type="AlphaFoldDB" id="A0A3Q2YXX2"/>
<dbReference type="GeneTree" id="ENSGT01150000286901"/>
<proteinExistence type="predicted"/>
<feature type="transmembrane region" description="Helical" evidence="1">
    <location>
        <begin position="60"/>
        <end position="80"/>
    </location>
</feature>
<evidence type="ECO:0000256" key="1">
    <source>
        <dbReference type="SAM" id="Phobius"/>
    </source>
</evidence>
<sequence length="158" mass="16884">MLVSFNSLVGMFTFNAKYIEQQFGQSASRANFLIGVLTLPAVAVGIFLGGVVMKRYKLSVVSGAQFSFAVSLGAYLLVFLKFFTKCDNIPVAGLTTSYNGMPGVLRGGQTLFSECNSNCSCSADVWDPGSGFSFSFSVYRTIVGGLSLQRAHPLPICS</sequence>
<evidence type="ECO:0000313" key="3">
    <source>
        <dbReference type="Proteomes" id="UP000264820"/>
    </source>
</evidence>
<feature type="transmembrane region" description="Helical" evidence="1">
    <location>
        <begin position="32"/>
        <end position="53"/>
    </location>
</feature>
<keyword evidence="1" id="KW-0472">Membrane</keyword>
<organism evidence="2 3">
    <name type="scientific">Hippocampus comes</name>
    <name type="common">Tiger tail seahorse</name>
    <dbReference type="NCBI Taxonomy" id="109280"/>
    <lineage>
        <taxon>Eukaryota</taxon>
        <taxon>Metazoa</taxon>
        <taxon>Chordata</taxon>
        <taxon>Craniata</taxon>
        <taxon>Vertebrata</taxon>
        <taxon>Euteleostomi</taxon>
        <taxon>Actinopterygii</taxon>
        <taxon>Neopterygii</taxon>
        <taxon>Teleostei</taxon>
        <taxon>Neoteleostei</taxon>
        <taxon>Acanthomorphata</taxon>
        <taxon>Syngnathiaria</taxon>
        <taxon>Syngnathiformes</taxon>
        <taxon>Syngnathoidei</taxon>
        <taxon>Syngnathidae</taxon>
        <taxon>Hippocampus</taxon>
    </lineage>
</organism>
<accession>A0A3Q2YXX2</accession>
<dbReference type="InterPro" id="IPR004156">
    <property type="entry name" value="OATP"/>
</dbReference>
<reference evidence="2" key="2">
    <citation type="submission" date="2025-09" db="UniProtKB">
        <authorList>
            <consortium name="Ensembl"/>
        </authorList>
    </citation>
    <scope>IDENTIFICATION</scope>
</reference>
<dbReference type="Ensembl" id="ENSHCOT00000011103.1">
    <property type="protein sequence ID" value="ENSHCOP00000018507.1"/>
    <property type="gene ID" value="ENSHCOG00000003108.1"/>
</dbReference>
<keyword evidence="1" id="KW-0812">Transmembrane</keyword>
<reference evidence="2" key="1">
    <citation type="submission" date="2025-08" db="UniProtKB">
        <authorList>
            <consortium name="Ensembl"/>
        </authorList>
    </citation>
    <scope>IDENTIFICATION</scope>
</reference>
<dbReference type="GO" id="GO:0015347">
    <property type="term" value="F:sodium-independent organic anion transmembrane transporter activity"/>
    <property type="evidence" value="ECO:0007669"/>
    <property type="project" value="TreeGrafter"/>
</dbReference>
<dbReference type="STRING" id="109280.ENSHCOP00000018507"/>
<dbReference type="GO" id="GO:0015125">
    <property type="term" value="F:bile acid transmembrane transporter activity"/>
    <property type="evidence" value="ECO:0007669"/>
    <property type="project" value="TreeGrafter"/>
</dbReference>
<dbReference type="Proteomes" id="UP000264820">
    <property type="component" value="Unplaced"/>
</dbReference>
<evidence type="ECO:0000313" key="2">
    <source>
        <dbReference type="Ensembl" id="ENSHCOP00000018507.1"/>
    </source>
</evidence>
<keyword evidence="1" id="KW-1133">Transmembrane helix</keyword>
<keyword evidence="3" id="KW-1185">Reference proteome</keyword>
<dbReference type="GO" id="GO:0043252">
    <property type="term" value="P:sodium-independent organic anion transport"/>
    <property type="evidence" value="ECO:0007669"/>
    <property type="project" value="TreeGrafter"/>
</dbReference>
<dbReference type="PANTHER" id="PTHR11388:SF89">
    <property type="entry name" value="SOLUTE CARRIER ORGANIC ANION TRANSPORTER FAMILY MEMBER 1B3"/>
    <property type="match status" value="1"/>
</dbReference>
<dbReference type="PANTHER" id="PTHR11388">
    <property type="entry name" value="ORGANIC ANION TRANSPORTER"/>
    <property type="match status" value="1"/>
</dbReference>
<name>A0A3Q2YXX2_HIPCM</name>
<dbReference type="OMA" id="NAGCECA"/>
<dbReference type="GO" id="GO:0016323">
    <property type="term" value="C:basolateral plasma membrane"/>
    <property type="evidence" value="ECO:0007669"/>
    <property type="project" value="TreeGrafter"/>
</dbReference>